<reference evidence="2" key="1">
    <citation type="submission" date="2022-03" db="EMBL/GenBank/DDBJ databases">
        <authorList>
            <person name="Martin H S."/>
        </authorList>
    </citation>
    <scope>NUCLEOTIDE SEQUENCE</scope>
</reference>
<feature type="non-terminal residue" evidence="2">
    <location>
        <position position="122"/>
    </location>
</feature>
<keyword evidence="3" id="KW-1185">Reference proteome</keyword>
<sequence>MVRDISVSLFSAFETIHLAVACFSLTPRAPSSTLIANSSSSSSPDVRQQKLSVATPRRLINRCIPTPRAVPSECQSPKSPTEAARCQRGADDGINYSQLTAPACLPSQGTKRMIGRHCRDLS</sequence>
<dbReference type="Proteomes" id="UP000837857">
    <property type="component" value="Chromosome 27"/>
</dbReference>
<proteinExistence type="predicted"/>
<evidence type="ECO:0000313" key="2">
    <source>
        <dbReference type="EMBL" id="CAH2060576.1"/>
    </source>
</evidence>
<accession>A0ABN8IKB0</accession>
<dbReference type="EMBL" id="OW152839">
    <property type="protein sequence ID" value="CAH2060576.1"/>
    <property type="molecule type" value="Genomic_DNA"/>
</dbReference>
<evidence type="ECO:0000256" key="1">
    <source>
        <dbReference type="SAM" id="MobiDB-lite"/>
    </source>
</evidence>
<organism evidence="2 3">
    <name type="scientific">Iphiclides podalirius</name>
    <name type="common">scarce swallowtail</name>
    <dbReference type="NCBI Taxonomy" id="110791"/>
    <lineage>
        <taxon>Eukaryota</taxon>
        <taxon>Metazoa</taxon>
        <taxon>Ecdysozoa</taxon>
        <taxon>Arthropoda</taxon>
        <taxon>Hexapoda</taxon>
        <taxon>Insecta</taxon>
        <taxon>Pterygota</taxon>
        <taxon>Neoptera</taxon>
        <taxon>Endopterygota</taxon>
        <taxon>Lepidoptera</taxon>
        <taxon>Glossata</taxon>
        <taxon>Ditrysia</taxon>
        <taxon>Papilionoidea</taxon>
        <taxon>Papilionidae</taxon>
        <taxon>Papilioninae</taxon>
        <taxon>Iphiclides</taxon>
    </lineage>
</organism>
<evidence type="ECO:0000313" key="3">
    <source>
        <dbReference type="Proteomes" id="UP000837857"/>
    </source>
</evidence>
<protein>
    <submittedName>
        <fullName evidence="2">Uncharacterized protein</fullName>
    </submittedName>
</protein>
<feature type="region of interest" description="Disordered" evidence="1">
    <location>
        <begin position="32"/>
        <end position="51"/>
    </location>
</feature>
<name>A0ABN8IKB0_9NEOP</name>
<gene>
    <name evidence="2" type="ORF">IPOD504_LOCUS11101</name>
</gene>